<evidence type="ECO:0000313" key="2">
    <source>
        <dbReference type="EMBL" id="AKU99810.1"/>
    </source>
</evidence>
<dbReference type="InterPro" id="IPR018744">
    <property type="entry name" value="DUF2293"/>
</dbReference>
<sequence>MPESLVLAPTSDPHVFAAPDGRKLSPPAGWACLPPGDAALTRRVKLAGPSWAVIEKRGRKAFSKGLWAPRENIEAVRVAIEAERSTDSYAKKRASDVARRDRTQAEYVVTFESEVESYLRFSKEWRELGRKMANLVAAHATPVGSGTVARTKRIPVAERAEAAVIAWMRHQTTAYDSMVIPRIAGKRREVRRELARISVAVLELHRRDVPHAIQTCPLCKAIVDAVSRTQVS</sequence>
<dbReference type="AlphaFoldDB" id="A0A0K1Q1Y2"/>
<accession>A0A0K1Q1Y2</accession>
<organism evidence="2 3">
    <name type="scientific">Labilithrix luteola</name>
    <dbReference type="NCBI Taxonomy" id="1391654"/>
    <lineage>
        <taxon>Bacteria</taxon>
        <taxon>Pseudomonadati</taxon>
        <taxon>Myxococcota</taxon>
        <taxon>Polyangia</taxon>
        <taxon>Polyangiales</taxon>
        <taxon>Labilitrichaceae</taxon>
        <taxon>Labilithrix</taxon>
    </lineage>
</organism>
<evidence type="ECO:0000313" key="3">
    <source>
        <dbReference type="Proteomes" id="UP000064967"/>
    </source>
</evidence>
<reference evidence="2 3" key="1">
    <citation type="submission" date="2015-08" db="EMBL/GenBank/DDBJ databases">
        <authorList>
            <person name="Babu N.S."/>
            <person name="Beckwith C.J."/>
            <person name="Beseler K.G."/>
            <person name="Brison A."/>
            <person name="Carone J.V."/>
            <person name="Caskin T.P."/>
            <person name="Diamond M."/>
            <person name="Durham M.E."/>
            <person name="Foxe J.M."/>
            <person name="Go M."/>
            <person name="Henderson B.A."/>
            <person name="Jones I.B."/>
            <person name="McGettigan J.A."/>
            <person name="Micheletti S.J."/>
            <person name="Nasrallah M.E."/>
            <person name="Ortiz D."/>
            <person name="Piller C.R."/>
            <person name="Privatt S.R."/>
            <person name="Schneider S.L."/>
            <person name="Sharp S."/>
            <person name="Smith T.C."/>
            <person name="Stanton J.D."/>
            <person name="Ullery H.E."/>
            <person name="Wilson R.J."/>
            <person name="Serrano M.G."/>
            <person name="Buck G."/>
            <person name="Lee V."/>
            <person name="Wang Y."/>
            <person name="Carvalho R."/>
            <person name="Voegtly L."/>
            <person name="Shi R."/>
            <person name="Duckworth R."/>
            <person name="Johnson A."/>
            <person name="Loviza R."/>
            <person name="Walstead R."/>
            <person name="Shah Z."/>
            <person name="Kiflezghi M."/>
            <person name="Wade K."/>
            <person name="Ball S.L."/>
            <person name="Bradley K.W."/>
            <person name="Asai D.J."/>
            <person name="Bowman C.A."/>
            <person name="Russell D.A."/>
            <person name="Pope W.H."/>
            <person name="Jacobs-Sera D."/>
            <person name="Hendrix R.W."/>
            <person name="Hatfull G.F."/>
        </authorList>
    </citation>
    <scope>NUCLEOTIDE SEQUENCE [LARGE SCALE GENOMIC DNA]</scope>
    <source>
        <strain evidence="2 3">DSM 27648</strain>
    </source>
</reference>
<gene>
    <name evidence="2" type="ORF">AKJ09_06474</name>
</gene>
<keyword evidence="3" id="KW-1185">Reference proteome</keyword>
<protein>
    <recommendedName>
        <fullName evidence="1">DUF2293 domain-containing protein</fullName>
    </recommendedName>
</protein>
<name>A0A0K1Q1Y2_9BACT</name>
<feature type="domain" description="DUF2293" evidence="1">
    <location>
        <begin position="123"/>
        <end position="204"/>
    </location>
</feature>
<dbReference type="KEGG" id="llu:AKJ09_06474"/>
<evidence type="ECO:0000259" key="1">
    <source>
        <dbReference type="Pfam" id="PF10056"/>
    </source>
</evidence>
<dbReference type="Pfam" id="PF10056">
    <property type="entry name" value="DUF2293"/>
    <property type="match status" value="1"/>
</dbReference>
<dbReference type="EMBL" id="CP012333">
    <property type="protein sequence ID" value="AKU99810.1"/>
    <property type="molecule type" value="Genomic_DNA"/>
</dbReference>
<dbReference type="OrthoDB" id="258268at2"/>
<proteinExistence type="predicted"/>
<dbReference type="PATRIC" id="fig|1391654.3.peg.6565"/>
<dbReference type="STRING" id="1391654.AKJ09_06474"/>
<dbReference type="RefSeq" id="WP_146651203.1">
    <property type="nucleotide sequence ID" value="NZ_CP012333.1"/>
</dbReference>
<dbReference type="Proteomes" id="UP000064967">
    <property type="component" value="Chromosome"/>
</dbReference>